<proteinExistence type="predicted"/>
<organism evidence="3 4">
    <name type="scientific">Sandaracinobacteroides saxicola</name>
    <dbReference type="NCBI Taxonomy" id="2759707"/>
    <lineage>
        <taxon>Bacteria</taxon>
        <taxon>Pseudomonadati</taxon>
        <taxon>Pseudomonadota</taxon>
        <taxon>Alphaproteobacteria</taxon>
        <taxon>Sphingomonadales</taxon>
        <taxon>Sphingosinicellaceae</taxon>
        <taxon>Sandaracinobacteroides</taxon>
    </lineage>
</organism>
<reference evidence="3 4" key="1">
    <citation type="submission" date="2020-07" db="EMBL/GenBank/DDBJ databases">
        <title>Complete genome sequence for Sandaracinobacter sp. M6.</title>
        <authorList>
            <person name="Tang Y."/>
            <person name="Liu Q."/>
            <person name="Guo Z."/>
            <person name="Lei P."/>
            <person name="Huang B."/>
        </authorList>
    </citation>
    <scope>NUCLEOTIDE SEQUENCE [LARGE SCALE GENOMIC DNA]</scope>
    <source>
        <strain evidence="3 4">M6</strain>
    </source>
</reference>
<dbReference type="Proteomes" id="UP000515292">
    <property type="component" value="Chromosome"/>
</dbReference>
<evidence type="ECO:0000256" key="1">
    <source>
        <dbReference type="SAM" id="Phobius"/>
    </source>
</evidence>
<dbReference type="KEGG" id="sand:H3309_02725"/>
<accession>A0A7G5IJ94</accession>
<evidence type="ECO:0000313" key="4">
    <source>
        <dbReference type="Proteomes" id="UP000515292"/>
    </source>
</evidence>
<dbReference type="EMBL" id="CP059851">
    <property type="protein sequence ID" value="QMW23436.1"/>
    <property type="molecule type" value="Genomic_DNA"/>
</dbReference>
<dbReference type="RefSeq" id="WP_182297259.1">
    <property type="nucleotide sequence ID" value="NZ_CP059851.1"/>
</dbReference>
<feature type="domain" description="DUF4236" evidence="2">
    <location>
        <begin position="3"/>
        <end position="56"/>
    </location>
</feature>
<keyword evidence="4" id="KW-1185">Reference proteome</keyword>
<dbReference type="InterPro" id="IPR025330">
    <property type="entry name" value="DUF4236"/>
</dbReference>
<feature type="transmembrane region" description="Helical" evidence="1">
    <location>
        <begin position="72"/>
        <end position="94"/>
    </location>
</feature>
<keyword evidence="1" id="KW-0472">Membrane</keyword>
<gene>
    <name evidence="3" type="ORF">H3309_02725</name>
</gene>
<dbReference type="Pfam" id="PF14020">
    <property type="entry name" value="DUF4236"/>
    <property type="match status" value="1"/>
</dbReference>
<dbReference type="Gene3D" id="2.30.30.40">
    <property type="entry name" value="SH3 Domains"/>
    <property type="match status" value="1"/>
</dbReference>
<evidence type="ECO:0000313" key="3">
    <source>
        <dbReference type="EMBL" id="QMW23436.1"/>
    </source>
</evidence>
<evidence type="ECO:0000259" key="2">
    <source>
        <dbReference type="Pfam" id="PF14020"/>
    </source>
</evidence>
<dbReference type="AlphaFoldDB" id="A0A7G5IJ94"/>
<name>A0A7G5IJ94_9SPHN</name>
<sequence length="247" mass="25668">MGFRFRKSFGLLPGVRLNASKSGFSLSLGRPGLTANIGRKGLTGSAGLPGTGLSYSTRLGSMPTAGSQQTGCGGGVAAVIIGLLCLVGLAAAIAPKPDASSVSSLGLAGSGTIGDTASPERLYVRPTRANCRKMASFRSAIIAKFDQNDLLTIAETRNGWARIDRLPAATCWVSRPLLAENEISPPPRRSPATARPHAGYQYRAAVRPSRSTYTSSYNCPCGSGRICVGPRGGRYCLTSGGNKRYGV</sequence>
<protein>
    <submittedName>
        <fullName evidence="3">DUF4236 domain-containing protein</fullName>
    </submittedName>
</protein>
<keyword evidence="1" id="KW-0812">Transmembrane</keyword>
<keyword evidence="1" id="KW-1133">Transmembrane helix</keyword>